<dbReference type="GO" id="GO:0001522">
    <property type="term" value="P:pseudouridine synthesis"/>
    <property type="evidence" value="ECO:0007669"/>
    <property type="project" value="InterPro"/>
</dbReference>
<dbReference type="GO" id="GO:0016829">
    <property type="term" value="F:lyase activity"/>
    <property type="evidence" value="ECO:0007669"/>
    <property type="project" value="UniProtKB-KW"/>
</dbReference>
<evidence type="ECO:0000313" key="5">
    <source>
        <dbReference type="EMBL" id="KTD06770.1"/>
    </source>
</evidence>
<keyword evidence="5" id="KW-0456">Lyase</keyword>
<dbReference type="Gene3D" id="3.30.70.580">
    <property type="entry name" value="Pseudouridine synthase I, catalytic domain, N-terminal subdomain"/>
    <property type="match status" value="1"/>
</dbReference>
<accession>A0A0W0UFT2</accession>
<comment type="similarity">
    <text evidence="1 3">Belongs to the pseudouridine synthase RsuA family.</text>
</comment>
<dbReference type="NCBIfam" id="TIGR00093">
    <property type="entry name" value="pseudouridine synthase"/>
    <property type="match status" value="1"/>
</dbReference>
<dbReference type="PATRIC" id="fig|455.5.peg.1025"/>
<dbReference type="InterPro" id="IPR018496">
    <property type="entry name" value="PsdUridine_synth_RsuA/RluB_CS"/>
</dbReference>
<name>A0A0W0UFT2_9GAMM</name>
<dbReference type="GO" id="GO:0009982">
    <property type="term" value="F:pseudouridine synthase activity"/>
    <property type="evidence" value="ECO:0007669"/>
    <property type="project" value="InterPro"/>
</dbReference>
<dbReference type="PANTHER" id="PTHR47683:SF2">
    <property type="entry name" value="RNA-BINDING S4 DOMAIN-CONTAINING PROTEIN"/>
    <property type="match status" value="1"/>
</dbReference>
<dbReference type="InterPro" id="IPR042092">
    <property type="entry name" value="PsdUridine_s_RsuA/RluB/E/F_cat"/>
</dbReference>
<dbReference type="Pfam" id="PF00849">
    <property type="entry name" value="PseudoU_synth_2"/>
    <property type="match status" value="1"/>
</dbReference>
<dbReference type="GO" id="GO:0140098">
    <property type="term" value="F:catalytic activity, acting on RNA"/>
    <property type="evidence" value="ECO:0007669"/>
    <property type="project" value="UniProtKB-ARBA"/>
</dbReference>
<dbReference type="STRING" id="455.Ljam_0965"/>
<dbReference type="InterPro" id="IPR050343">
    <property type="entry name" value="RsuA_PseudoU_synthase"/>
</dbReference>
<evidence type="ECO:0000256" key="2">
    <source>
        <dbReference type="ARBA" id="ARBA00023235"/>
    </source>
</evidence>
<keyword evidence="2 3" id="KW-0413">Isomerase</keyword>
<evidence type="ECO:0000256" key="3">
    <source>
        <dbReference type="RuleBase" id="RU003887"/>
    </source>
</evidence>
<dbReference type="SUPFAM" id="SSF55120">
    <property type="entry name" value="Pseudouridine synthase"/>
    <property type="match status" value="1"/>
</dbReference>
<evidence type="ECO:0000313" key="6">
    <source>
        <dbReference type="Proteomes" id="UP000054715"/>
    </source>
</evidence>
<dbReference type="Gene3D" id="3.30.70.1560">
    <property type="entry name" value="Alpha-L RNA-binding motif"/>
    <property type="match status" value="1"/>
</dbReference>
<evidence type="ECO:0000256" key="1">
    <source>
        <dbReference type="ARBA" id="ARBA00008348"/>
    </source>
</evidence>
<dbReference type="AlphaFoldDB" id="A0A0W0UFT2"/>
<gene>
    <name evidence="5" type="primary">ymfC</name>
    <name evidence="5" type="ORF">Ljam_0965</name>
</gene>
<proteinExistence type="inferred from homology"/>
<protein>
    <recommendedName>
        <fullName evidence="3">Pseudouridine synthase</fullName>
        <ecNumber evidence="3">5.4.99.-</ecNumber>
    </recommendedName>
</protein>
<dbReference type="InterPro" id="IPR020094">
    <property type="entry name" value="TruA/RsuA/RluB/E/F_N"/>
</dbReference>
<dbReference type="EC" id="5.4.99.-" evidence="3"/>
<dbReference type="InterPro" id="IPR006145">
    <property type="entry name" value="PsdUridine_synth_RsuA/RluA"/>
</dbReference>
<feature type="domain" description="Pseudouridine synthase RsuA/RluA-like" evidence="4">
    <location>
        <begin position="28"/>
        <end position="172"/>
    </location>
</feature>
<organism evidence="5 6">
    <name type="scientific">Legionella jamestowniensis</name>
    <dbReference type="NCBI Taxonomy" id="455"/>
    <lineage>
        <taxon>Bacteria</taxon>
        <taxon>Pseudomonadati</taxon>
        <taxon>Pseudomonadota</taxon>
        <taxon>Gammaproteobacteria</taxon>
        <taxon>Legionellales</taxon>
        <taxon>Legionellaceae</taxon>
        <taxon>Legionella</taxon>
    </lineage>
</organism>
<dbReference type="InterPro" id="IPR020103">
    <property type="entry name" value="PsdUridine_synth_cat_dom_sf"/>
</dbReference>
<dbReference type="Proteomes" id="UP000054715">
    <property type="component" value="Unassembled WGS sequence"/>
</dbReference>
<dbReference type="GO" id="GO:0006364">
    <property type="term" value="P:rRNA processing"/>
    <property type="evidence" value="ECO:0007669"/>
    <property type="project" value="UniProtKB-ARBA"/>
</dbReference>
<dbReference type="PROSITE" id="PS01149">
    <property type="entry name" value="PSI_RSU"/>
    <property type="match status" value="1"/>
</dbReference>
<dbReference type="InterPro" id="IPR000748">
    <property type="entry name" value="PsdUridine_synth_RsuA/RluB/E/F"/>
</dbReference>
<comment type="caution">
    <text evidence="5">The sequence shown here is derived from an EMBL/GenBank/DDBJ whole genome shotgun (WGS) entry which is preliminary data.</text>
</comment>
<reference evidence="5 6" key="1">
    <citation type="submission" date="2015-11" db="EMBL/GenBank/DDBJ databases">
        <title>Genomic analysis of 38 Legionella species identifies large and diverse effector repertoires.</title>
        <authorList>
            <person name="Burstein D."/>
            <person name="Amaro F."/>
            <person name="Zusman T."/>
            <person name="Lifshitz Z."/>
            <person name="Cohen O."/>
            <person name="Gilbert J.A."/>
            <person name="Pupko T."/>
            <person name="Shuman H.A."/>
            <person name="Segal G."/>
        </authorList>
    </citation>
    <scope>NUCLEOTIDE SEQUENCE [LARGE SCALE GENOMIC DNA]</scope>
    <source>
        <strain evidence="5 6">JA-26-G1-E2</strain>
    </source>
</reference>
<evidence type="ECO:0000259" key="4">
    <source>
        <dbReference type="Pfam" id="PF00849"/>
    </source>
</evidence>
<dbReference type="GO" id="GO:0003723">
    <property type="term" value="F:RNA binding"/>
    <property type="evidence" value="ECO:0007669"/>
    <property type="project" value="InterPro"/>
</dbReference>
<sequence length="209" mass="24379">MLKPFVPNAFRCIISLFFQSIIKPVSDILLFNKPFNVLSQFTGEEGDKTLADYISMPNFYAAGRLDKNSEGLLLLTNDGKLQHRLTDPAFRKEKYYWVQVEGVPQDNALLPLRQGLIVKHTRYLPAKVRLIEEPELWPRNPPVRFRKNIPTSWLEIILREGKNHQIRKMTAAIGFPTLRLVRHRIANWSLEDLQPGEYKRICVDLRELK</sequence>
<dbReference type="PANTHER" id="PTHR47683">
    <property type="entry name" value="PSEUDOURIDINE SYNTHASE FAMILY PROTEIN-RELATED"/>
    <property type="match status" value="1"/>
</dbReference>
<dbReference type="EMBL" id="LNYG01000013">
    <property type="protein sequence ID" value="KTD06770.1"/>
    <property type="molecule type" value="Genomic_DNA"/>
</dbReference>